<feature type="compositionally biased region" description="Low complexity" evidence="2">
    <location>
        <begin position="367"/>
        <end position="377"/>
    </location>
</feature>
<feature type="coiled-coil region" evidence="1">
    <location>
        <begin position="113"/>
        <end position="177"/>
    </location>
</feature>
<feature type="region of interest" description="Disordered" evidence="2">
    <location>
        <begin position="363"/>
        <end position="444"/>
    </location>
</feature>
<dbReference type="STRING" id="283909.R7VFZ6"/>
<dbReference type="InterPro" id="IPR027267">
    <property type="entry name" value="AH/BAR_dom_sf"/>
</dbReference>
<reference evidence="3 5" key="2">
    <citation type="journal article" date="2013" name="Nature">
        <title>Insights into bilaterian evolution from three spiralian genomes.</title>
        <authorList>
            <person name="Simakov O."/>
            <person name="Marletaz F."/>
            <person name="Cho S.J."/>
            <person name="Edsinger-Gonzales E."/>
            <person name="Havlak P."/>
            <person name="Hellsten U."/>
            <person name="Kuo D.H."/>
            <person name="Larsson T."/>
            <person name="Lv J."/>
            <person name="Arendt D."/>
            <person name="Savage R."/>
            <person name="Osoegawa K."/>
            <person name="de Jong P."/>
            <person name="Grimwood J."/>
            <person name="Chapman J.A."/>
            <person name="Shapiro H."/>
            <person name="Aerts A."/>
            <person name="Otillar R.P."/>
            <person name="Terry A.Y."/>
            <person name="Boore J.L."/>
            <person name="Grigoriev I.V."/>
            <person name="Lindberg D.R."/>
            <person name="Seaver E.C."/>
            <person name="Weisblat D.A."/>
            <person name="Putnam N.H."/>
            <person name="Rokhsar D.S."/>
        </authorList>
    </citation>
    <scope>NUCLEOTIDE SEQUENCE</scope>
    <source>
        <strain evidence="3 5">I ESC-2004</strain>
    </source>
</reference>
<reference evidence="5" key="1">
    <citation type="submission" date="2012-12" db="EMBL/GenBank/DDBJ databases">
        <authorList>
            <person name="Hellsten U."/>
            <person name="Grimwood J."/>
            <person name="Chapman J.A."/>
            <person name="Shapiro H."/>
            <person name="Aerts A."/>
            <person name="Otillar R.P."/>
            <person name="Terry A.Y."/>
            <person name="Boore J.L."/>
            <person name="Simakov O."/>
            <person name="Marletaz F."/>
            <person name="Cho S.-J."/>
            <person name="Edsinger-Gonzales E."/>
            <person name="Havlak P."/>
            <person name="Kuo D.-H."/>
            <person name="Larsson T."/>
            <person name="Lv J."/>
            <person name="Arendt D."/>
            <person name="Savage R."/>
            <person name="Osoegawa K."/>
            <person name="de Jong P."/>
            <person name="Lindberg D.R."/>
            <person name="Seaver E.C."/>
            <person name="Weisblat D.A."/>
            <person name="Putnam N.H."/>
            <person name="Grigoriev I.V."/>
            <person name="Rokhsar D.S."/>
        </authorList>
    </citation>
    <scope>NUCLEOTIDE SEQUENCE</scope>
    <source>
        <strain evidence="5">I ESC-2004</strain>
    </source>
</reference>
<dbReference type="OMA" id="CTEKENR"/>
<dbReference type="HOGENOM" id="CLU_617119_0_0_1"/>
<proteinExistence type="predicted"/>
<dbReference type="EMBL" id="AMQN01000583">
    <property type="status" value="NOT_ANNOTATED_CDS"/>
    <property type="molecule type" value="Genomic_DNA"/>
</dbReference>
<feature type="region of interest" description="Disordered" evidence="2">
    <location>
        <begin position="252"/>
        <end position="307"/>
    </location>
</feature>
<feature type="compositionally biased region" description="Polar residues" evidence="2">
    <location>
        <begin position="415"/>
        <end position="437"/>
    </location>
</feature>
<name>R7VFZ6_CAPTE</name>
<protein>
    <submittedName>
        <fullName evidence="3 4">Uncharacterized protein</fullName>
    </submittedName>
</protein>
<keyword evidence="1" id="KW-0175">Coiled coil</keyword>
<evidence type="ECO:0000313" key="5">
    <source>
        <dbReference type="Proteomes" id="UP000014760"/>
    </source>
</evidence>
<sequence>MSVLSFRVSTGVRKAAAVIQNSISSEGPPQLYMVGLQEKLFSEALEGACSSKEQATSSLAKWAEQENNLPVRELYLKLSQIDELAMVLHRNYIAEHEAYRKNYKHILEGEKQLDKTRKQVEISRNKVAKINKQVAESQKKSSSGKVDKKLEALFVDLQKATEVLDINTDELRELELNHEHFKFKRVKQAIACLSEANATLHDGGLKIAEAQKKLLDMYTSVPFMKITPAIMSQAQTDSNRLVEELAQELKTEINGPIQTSQNESDDDSSDPQERCQNLSDVPIPAERNYRSPEQPRSRPLPAIPVDLNEYSGDETAEYATPGDYLDMATQPLSEYVQLTTGIEADTGQEYEAMFAGNVIHSTKNKQQGHGSQGSQGSNGCVDLGPAAAAAKPLQPAAPKMKSKKKDKKNKKETAESSAPTSGDTSVTSCSANNSHSDSYGGYEF</sequence>
<dbReference type="OrthoDB" id="5965607at2759"/>
<dbReference type="Gene3D" id="1.20.1270.60">
    <property type="entry name" value="Arfaptin homology (AH) domain/BAR domain"/>
    <property type="match status" value="1"/>
</dbReference>
<reference evidence="4" key="3">
    <citation type="submission" date="2015-06" db="UniProtKB">
        <authorList>
            <consortium name="EnsemblMetazoa"/>
        </authorList>
    </citation>
    <scope>IDENTIFICATION</scope>
</reference>
<evidence type="ECO:0000313" key="4">
    <source>
        <dbReference type="EnsemblMetazoa" id="CapteP215276"/>
    </source>
</evidence>
<keyword evidence="5" id="KW-1185">Reference proteome</keyword>
<evidence type="ECO:0000256" key="2">
    <source>
        <dbReference type="SAM" id="MobiDB-lite"/>
    </source>
</evidence>
<accession>R7VFZ6</accession>
<evidence type="ECO:0000313" key="3">
    <source>
        <dbReference type="EMBL" id="ELU17497.1"/>
    </source>
</evidence>
<feature type="compositionally biased region" description="Basic and acidic residues" evidence="2">
    <location>
        <begin position="287"/>
        <end position="296"/>
    </location>
</feature>
<dbReference type="EMBL" id="KB292506">
    <property type="protein sequence ID" value="ELU17497.1"/>
    <property type="molecule type" value="Genomic_DNA"/>
</dbReference>
<dbReference type="AlphaFoldDB" id="R7VFZ6"/>
<dbReference type="EnsemblMetazoa" id="CapteT215276">
    <property type="protein sequence ID" value="CapteP215276"/>
    <property type="gene ID" value="CapteG215276"/>
</dbReference>
<gene>
    <name evidence="3" type="ORF">CAPTEDRAFT_215276</name>
</gene>
<dbReference type="Proteomes" id="UP000014760">
    <property type="component" value="Unassembled WGS sequence"/>
</dbReference>
<feature type="compositionally biased region" description="Low complexity" evidence="2">
    <location>
        <begin position="385"/>
        <end position="399"/>
    </location>
</feature>
<evidence type="ECO:0000256" key="1">
    <source>
        <dbReference type="SAM" id="Coils"/>
    </source>
</evidence>
<organism evidence="3">
    <name type="scientific">Capitella teleta</name>
    <name type="common">Polychaete worm</name>
    <dbReference type="NCBI Taxonomy" id="283909"/>
    <lineage>
        <taxon>Eukaryota</taxon>
        <taxon>Metazoa</taxon>
        <taxon>Spiralia</taxon>
        <taxon>Lophotrochozoa</taxon>
        <taxon>Annelida</taxon>
        <taxon>Polychaeta</taxon>
        <taxon>Sedentaria</taxon>
        <taxon>Scolecida</taxon>
        <taxon>Capitellidae</taxon>
        <taxon>Capitella</taxon>
    </lineage>
</organism>